<keyword evidence="1" id="KW-0378">Hydrolase</keyword>
<accession>A0A1F7SM77</accession>
<dbReference type="STRING" id="1817883.A3G31_02030"/>
<evidence type="ECO:0000313" key="1">
    <source>
        <dbReference type="EMBL" id="OGL54879.1"/>
    </source>
</evidence>
<dbReference type="EMBL" id="MGDI01000005">
    <property type="protein sequence ID" value="OGL54879.1"/>
    <property type="molecule type" value="Genomic_DNA"/>
</dbReference>
<dbReference type="PANTHER" id="PTHR40084">
    <property type="entry name" value="PHOSPHOHYDROLASE, PHP FAMILY"/>
    <property type="match status" value="1"/>
</dbReference>
<dbReference type="Proteomes" id="UP000178082">
    <property type="component" value="Unassembled WGS sequence"/>
</dbReference>
<dbReference type="SUPFAM" id="SSF89550">
    <property type="entry name" value="PHP domain-like"/>
    <property type="match status" value="1"/>
</dbReference>
<dbReference type="CDD" id="cd19067">
    <property type="entry name" value="PfuEndoQ-like"/>
    <property type="match status" value="1"/>
</dbReference>
<dbReference type="InterPro" id="IPR016195">
    <property type="entry name" value="Pol/histidinol_Pase-like"/>
</dbReference>
<gene>
    <name evidence="1" type="ORF">A3G31_02030</name>
</gene>
<reference evidence="1 2" key="1">
    <citation type="journal article" date="2016" name="Nat. Commun.">
        <title>Thousands of microbial genomes shed light on interconnected biogeochemical processes in an aquifer system.</title>
        <authorList>
            <person name="Anantharaman K."/>
            <person name="Brown C.T."/>
            <person name="Hug L.A."/>
            <person name="Sharon I."/>
            <person name="Castelle C.J."/>
            <person name="Probst A.J."/>
            <person name="Thomas B.C."/>
            <person name="Singh A."/>
            <person name="Wilkins M.J."/>
            <person name="Karaoz U."/>
            <person name="Brodie E.L."/>
            <person name="Williams K.H."/>
            <person name="Hubbard S.S."/>
            <person name="Banfield J.F."/>
        </authorList>
    </citation>
    <scope>NUCLEOTIDE SEQUENCE [LARGE SCALE GENOMIC DNA]</scope>
</reference>
<evidence type="ECO:0000313" key="2">
    <source>
        <dbReference type="Proteomes" id="UP000178082"/>
    </source>
</evidence>
<dbReference type="PANTHER" id="PTHR40084:SF1">
    <property type="entry name" value="PHOSPHOTRANSFERASE"/>
    <property type="match status" value="1"/>
</dbReference>
<dbReference type="Gene3D" id="3.20.20.140">
    <property type="entry name" value="Metal-dependent hydrolases"/>
    <property type="match status" value="1"/>
</dbReference>
<organism evidence="1 2">
    <name type="scientific">Candidatus Schekmanbacteria bacterium RIFCSPLOWO2_12_FULL_38_15</name>
    <dbReference type="NCBI Taxonomy" id="1817883"/>
    <lineage>
        <taxon>Bacteria</taxon>
        <taxon>Candidatus Schekmaniibacteriota</taxon>
    </lineage>
</organism>
<keyword evidence="1" id="KW-0347">Helicase</keyword>
<keyword evidence="1" id="KW-0547">Nucleotide-binding</keyword>
<sequence>MQIIADFHIHSKYSRATSKEMDVENLCKWADIKGINLLGTGDFTHPTYFYYLKSKLEPEGNGFFRLKGKNGKARFILTAEVSNIFSQGKARGRRIHNLIFAPSFEVVAKINSKLEKLGKLSSDGRPIFGFPAKELVKMIMDISDECMIIPAHAWTPWFSVFGANSGFDSIEECFGEESKHIYAIETGLSSDPAMNWRISGLDKISLISNSDAHSPSKLGREANVFDCEFSYREIMKVLKKKDEKKFLYTIEFFPEEGKYYYDGHRNCKVLLSPSETKKHNYICPNCNGKITVGVMHRVEVLADRKEGFTPERTIPYKSLIPLQEIIAECLGFGVNSAAVVNEYKKIVGLGGSEFNVFLELEQDDLKKIASPKIVEGIMRMREGRVSIRPGYDGEYGKVKIFEYGEEEKKKGKEQMSLF</sequence>
<protein>
    <submittedName>
        <fullName evidence="1">DNA helicase UvrD</fullName>
    </submittedName>
</protein>
<comment type="caution">
    <text evidence="1">The sequence shown here is derived from an EMBL/GenBank/DDBJ whole genome shotgun (WGS) entry which is preliminary data.</text>
</comment>
<name>A0A1F7SM77_9BACT</name>
<proteinExistence type="predicted"/>
<dbReference type="AlphaFoldDB" id="A0A1F7SM77"/>
<keyword evidence="1" id="KW-0067">ATP-binding</keyword>
<dbReference type="GO" id="GO:0004386">
    <property type="term" value="F:helicase activity"/>
    <property type="evidence" value="ECO:0007669"/>
    <property type="project" value="UniProtKB-KW"/>
</dbReference>